<dbReference type="EMBL" id="JANSKA010000001">
    <property type="protein sequence ID" value="MCR9035806.1"/>
    <property type="molecule type" value="Genomic_DNA"/>
</dbReference>
<dbReference type="CDD" id="cd01941">
    <property type="entry name" value="YeiC_kinase_like"/>
    <property type="match status" value="1"/>
</dbReference>
<feature type="domain" description="HTH crp-type" evidence="3">
    <location>
        <begin position="11"/>
        <end position="57"/>
    </location>
</feature>
<proteinExistence type="predicted"/>
<dbReference type="PANTHER" id="PTHR10584">
    <property type="entry name" value="SUGAR KINASE"/>
    <property type="match status" value="1"/>
</dbReference>
<dbReference type="InterPro" id="IPR012318">
    <property type="entry name" value="HTH_CRP"/>
</dbReference>
<dbReference type="Pfam" id="PF13412">
    <property type="entry name" value="HTH_24"/>
    <property type="match status" value="1"/>
</dbReference>
<dbReference type="InterPro" id="IPR029056">
    <property type="entry name" value="Ribokinase-like"/>
</dbReference>
<dbReference type="Gene3D" id="1.10.10.10">
    <property type="entry name" value="Winged helix-like DNA-binding domain superfamily/Winged helix DNA-binding domain"/>
    <property type="match status" value="1"/>
</dbReference>
<evidence type="ECO:0000313" key="4">
    <source>
        <dbReference type="EMBL" id="MCR9035806.1"/>
    </source>
</evidence>
<evidence type="ECO:0000256" key="1">
    <source>
        <dbReference type="ARBA" id="ARBA00022679"/>
    </source>
</evidence>
<dbReference type="RefSeq" id="WP_118343496.1">
    <property type="nucleotide sequence ID" value="NZ_JANSKA010000001.1"/>
</dbReference>
<dbReference type="GO" id="GO:0016301">
    <property type="term" value="F:kinase activity"/>
    <property type="evidence" value="ECO:0007669"/>
    <property type="project" value="UniProtKB-KW"/>
</dbReference>
<evidence type="ECO:0000256" key="2">
    <source>
        <dbReference type="ARBA" id="ARBA00022777"/>
    </source>
</evidence>
<dbReference type="InterPro" id="IPR002173">
    <property type="entry name" value="Carboh/pur_kinase_PfkB_CS"/>
</dbReference>
<dbReference type="Gene3D" id="3.40.1190.20">
    <property type="match status" value="1"/>
</dbReference>
<gene>
    <name evidence="4" type="ORF">NVS32_02390</name>
</gene>
<name>A0ABT1Z6G6_9ACTN</name>
<evidence type="ECO:0000259" key="3">
    <source>
        <dbReference type="SMART" id="SM00419"/>
    </source>
</evidence>
<comment type="caution">
    <text evidence="4">The sequence shown here is derived from an EMBL/GenBank/DDBJ whole genome shotgun (WGS) entry which is preliminary data.</text>
</comment>
<dbReference type="PROSITE" id="PS00583">
    <property type="entry name" value="PFKB_KINASES_1"/>
    <property type="match status" value="1"/>
</dbReference>
<dbReference type="InterPro" id="IPR036390">
    <property type="entry name" value="WH_DNA-bd_sf"/>
</dbReference>
<evidence type="ECO:0000313" key="5">
    <source>
        <dbReference type="Proteomes" id="UP001204320"/>
    </source>
</evidence>
<dbReference type="InterPro" id="IPR036388">
    <property type="entry name" value="WH-like_DNA-bd_sf"/>
</dbReference>
<keyword evidence="1" id="KW-0808">Transferase</keyword>
<protein>
    <submittedName>
        <fullName evidence="4">PfkB family carbohydrate kinase</fullName>
    </submittedName>
</protein>
<dbReference type="InterPro" id="IPR011611">
    <property type="entry name" value="PfkB_dom"/>
</dbReference>
<dbReference type="SUPFAM" id="SSF46785">
    <property type="entry name" value="Winged helix' DNA-binding domain"/>
    <property type="match status" value="1"/>
</dbReference>
<accession>A0ABT1Z6G6</accession>
<dbReference type="PANTHER" id="PTHR10584:SF166">
    <property type="entry name" value="RIBOKINASE"/>
    <property type="match status" value="1"/>
</dbReference>
<dbReference type="SUPFAM" id="SSF53613">
    <property type="entry name" value="Ribokinase-like"/>
    <property type="match status" value="1"/>
</dbReference>
<dbReference type="InterPro" id="IPR000792">
    <property type="entry name" value="Tscrpt_reg_LuxR_C"/>
</dbReference>
<dbReference type="Proteomes" id="UP001204320">
    <property type="component" value="Unassembled WGS sequence"/>
</dbReference>
<keyword evidence="2 4" id="KW-0418">Kinase</keyword>
<dbReference type="CDD" id="cd06170">
    <property type="entry name" value="LuxR_C_like"/>
    <property type="match status" value="1"/>
</dbReference>
<keyword evidence="5" id="KW-1185">Reference proteome</keyword>
<dbReference type="Pfam" id="PF00294">
    <property type="entry name" value="PfkB"/>
    <property type="match status" value="1"/>
</dbReference>
<dbReference type="SMART" id="SM00419">
    <property type="entry name" value="HTH_CRP"/>
    <property type="match status" value="1"/>
</dbReference>
<reference evidence="4 5" key="1">
    <citation type="submission" date="2022-08" db="EMBL/GenBank/DDBJ databases">
        <title>Tractidigestivibacter montrealensis type strain KD21.</title>
        <authorList>
            <person name="Diop K."/>
            <person name="Richard C."/>
            <person name="Routy B."/>
        </authorList>
    </citation>
    <scope>NUCLEOTIDE SEQUENCE [LARGE SCALE GENOMIC DNA]</scope>
    <source>
        <strain evidence="4 5">KD21</strain>
    </source>
</reference>
<organism evidence="4 5">
    <name type="scientific">Tractidigestivibacter montrealensis</name>
    <dbReference type="NCBI Taxonomy" id="2972466"/>
    <lineage>
        <taxon>Bacteria</taxon>
        <taxon>Bacillati</taxon>
        <taxon>Actinomycetota</taxon>
        <taxon>Coriobacteriia</taxon>
        <taxon>Coriobacteriales</taxon>
        <taxon>Atopobiaceae</taxon>
        <taxon>Tractidigestivibacter</taxon>
    </lineage>
</organism>
<sequence length="371" mass="38569">MLTDREQQILGWIRANPSISQQEIADRAGISRSSVSVHISNLTKKGAILGRQYVLADTPYVVVVGATNMDVVGKPGGVPTPRDVTPGTIVVSPGGTARNVAHNLTLLGTSTKLVTAFGEDVRARELSEGCMGMGMDLEGSVTVPGGTTSTCVFILDEHGDLSQAIADMGILDSLTPSVLERRLDLIDRAAACFVDTNISHESLRFLAEHVSTPLFCDPVSTTKAAKLSGLLGHFHAMKPNALEAEALTGVAIHDEKSLELAAKKLLDTGLDQVFISLGADGLLCAGQDGMLRLPSYSANVVSATGSGDAMMGAIIWAYLQGENLEGTCAAGLAVAAICTESASTVNPNLTAQAVRQRMNEAGAAGKLLSAS</sequence>